<dbReference type="EMBL" id="CP109135">
    <property type="protein sequence ID" value="WSD21234.1"/>
    <property type="molecule type" value="Genomic_DNA"/>
</dbReference>
<dbReference type="Gene3D" id="3.40.50.300">
    <property type="entry name" value="P-loop containing nucleotide triphosphate hydrolases"/>
    <property type="match status" value="1"/>
</dbReference>
<organism evidence="3 4">
    <name type="scientific">Streptomyces phaeochromogenes</name>
    <dbReference type="NCBI Taxonomy" id="1923"/>
    <lineage>
        <taxon>Bacteria</taxon>
        <taxon>Bacillati</taxon>
        <taxon>Actinomycetota</taxon>
        <taxon>Actinomycetes</taxon>
        <taxon>Kitasatosporales</taxon>
        <taxon>Streptomycetaceae</taxon>
        <taxon>Streptomyces</taxon>
        <taxon>Streptomyces phaeochromogenes group</taxon>
    </lineage>
</organism>
<dbReference type="Pfam" id="PF13646">
    <property type="entry name" value="HEAT_2"/>
    <property type="match status" value="1"/>
</dbReference>
<dbReference type="Proteomes" id="UP001340816">
    <property type="component" value="Chromosome"/>
</dbReference>
<dbReference type="PANTHER" id="PTHR46844">
    <property type="entry name" value="SLR5058 PROTEIN"/>
    <property type="match status" value="1"/>
</dbReference>
<evidence type="ECO:0000256" key="1">
    <source>
        <dbReference type="SAM" id="MobiDB-lite"/>
    </source>
</evidence>
<dbReference type="InterPro" id="IPR003593">
    <property type="entry name" value="AAA+_ATPase"/>
</dbReference>
<feature type="domain" description="NACHT" evidence="2">
    <location>
        <begin position="238"/>
        <end position="336"/>
    </location>
</feature>
<dbReference type="PROSITE" id="PS50837">
    <property type="entry name" value="NACHT"/>
    <property type="match status" value="1"/>
</dbReference>
<dbReference type="PANTHER" id="PTHR46844:SF1">
    <property type="entry name" value="SLR5058 PROTEIN"/>
    <property type="match status" value="1"/>
</dbReference>
<keyword evidence="4" id="KW-1185">Reference proteome</keyword>
<evidence type="ECO:0000313" key="3">
    <source>
        <dbReference type="EMBL" id="WSD21234.1"/>
    </source>
</evidence>
<protein>
    <submittedName>
        <fullName evidence="3">NACHT domain-containing protein</fullName>
    </submittedName>
</protein>
<dbReference type="InterPro" id="IPR016024">
    <property type="entry name" value="ARM-type_fold"/>
</dbReference>
<reference evidence="3 4" key="1">
    <citation type="submission" date="2022-10" db="EMBL/GenBank/DDBJ databases">
        <title>The complete genomes of actinobacterial strains from the NBC collection.</title>
        <authorList>
            <person name="Joergensen T.S."/>
            <person name="Alvarez Arevalo M."/>
            <person name="Sterndorff E.B."/>
            <person name="Faurdal D."/>
            <person name="Vuksanovic O."/>
            <person name="Mourched A.-S."/>
            <person name="Charusanti P."/>
            <person name="Shaw S."/>
            <person name="Blin K."/>
            <person name="Weber T."/>
        </authorList>
    </citation>
    <scope>NUCLEOTIDE SEQUENCE [LARGE SCALE GENOMIC DNA]</scope>
    <source>
        <strain evidence="3 4">NBC 01752</strain>
    </source>
</reference>
<proteinExistence type="predicted"/>
<dbReference type="SUPFAM" id="SSF52540">
    <property type="entry name" value="P-loop containing nucleoside triphosphate hydrolases"/>
    <property type="match status" value="1"/>
</dbReference>
<sequence length="1185" mass="131793">MQRGDEARKQFAAWLREVHRAAGTPSAAELERMSARNPSVGGRTLSRSSVHRLLQGEFVRPPDWDVVAAVLDACVRCSPPSDPVSGSLVDRELWRNRHRQLVTLLEAAREDGRNDGPNGAAEDERDAASDQALATYARRVWETYGSLDLEVLTPDNDQSTQPSVELREVFVAPTVRADPPPVELPRELMDKLLKGEELAADGELPPGLDLELLDSLMGAYRRQPAEHVLDVLTRERSRRVVLLGDPGAGKSTLAHYLTLALTGGLSLDGALTGLMGRIPLIVELRHYAQPAWRQQTFAEFLAHLWTTEGMGLPLPVLGRLLDEGRVLIVFDGLDEIFDPEVRAETSRRIAGFAAHHERCRVIVTSRVIGYQRQTLDGAEFAHYMIQDLDTPRIHEFARRWYETACPGQAALTEQLLTRFKAAIAHSRSVRELAGNPLLLTILAILGRRQTLPRDRHGVYQHAVTVLVARWDRDAKHLTAPLSEPVAEALDLLGQTERLEMLRLLARRMQGGSGGISGNYVPEADVEDVFRQYFQLCDVRPDVARRAARAMVQQLRERNFILARYGGGAWGFVHRTFLEYLAAADIVHRYEHDREWTPEVLVSEVLVPRAEDTTWHEVILLLAGQLRERDTGMLVDSLVRPAPFIDREERLVLALRALAEVKKIGTLSTQSVAVVDGITQYLSARAESFEEFFVHPPFFESVAPSLASFGDNWAGRDRYLAWFHVWGQGTPSRVSAQLAGALHRDFPPVIAYARFAESASARAGALAVLGERWPASATVTEAIKTSAVHDEVTVRIAALQALGARPVEHEGAAEMRLFLQSRAVSDPTPGARKAALSSLARRHPDDETVRFLRWRAREDVFDAVRATAADLRAKLLPEPKEEGGGARPLPAPRHPAEDPHRGFAVFGTELTAGAAMAAWRSRQYDELDTLLLMDSQETLTSWLRGHPEDLRVLMQDALRFAPGDDGGRLSNAPLGRAADTALRAIGHSLDTEARDFLVDCCRSFHHIRLRRTAMRVLAETWGGDPAATAALLENAERGPDSELRVVALRWLAKRCAPLPEVRELLYRCALADRDPAVRDHALRWMAQWWPDHPKYTALFVTDPRATNAPEPEQRAVMLQALAAGGHEAELEQQLAQEEVPWIRNRIQHIERLRTAPGAAAPAIFHERLLTGLQRLLKARARAGSTG</sequence>
<evidence type="ECO:0000313" key="4">
    <source>
        <dbReference type="Proteomes" id="UP001340816"/>
    </source>
</evidence>
<dbReference type="InterPro" id="IPR007111">
    <property type="entry name" value="NACHT_NTPase"/>
</dbReference>
<dbReference type="RefSeq" id="WP_326762772.1">
    <property type="nucleotide sequence ID" value="NZ_CP109135.1"/>
</dbReference>
<evidence type="ECO:0000259" key="2">
    <source>
        <dbReference type="PROSITE" id="PS50837"/>
    </source>
</evidence>
<dbReference type="SMART" id="SM00382">
    <property type="entry name" value="AAA"/>
    <property type="match status" value="1"/>
</dbReference>
<dbReference type="InterPro" id="IPR027417">
    <property type="entry name" value="P-loop_NTPase"/>
</dbReference>
<accession>A0ABZ1HT65</accession>
<gene>
    <name evidence="3" type="ORF">OHB35_52845</name>
</gene>
<dbReference type="Pfam" id="PF05729">
    <property type="entry name" value="NACHT"/>
    <property type="match status" value="1"/>
</dbReference>
<feature type="region of interest" description="Disordered" evidence="1">
    <location>
        <begin position="107"/>
        <end position="128"/>
    </location>
</feature>
<dbReference type="InterPro" id="IPR011989">
    <property type="entry name" value="ARM-like"/>
</dbReference>
<dbReference type="SUPFAM" id="SSF48371">
    <property type="entry name" value="ARM repeat"/>
    <property type="match status" value="2"/>
</dbReference>
<name>A0ABZ1HT65_STRPH</name>
<dbReference type="Gene3D" id="1.25.10.10">
    <property type="entry name" value="Leucine-rich Repeat Variant"/>
    <property type="match status" value="2"/>
</dbReference>